<dbReference type="Gene3D" id="3.30.70.920">
    <property type="match status" value="1"/>
</dbReference>
<dbReference type="SUPFAM" id="SSF54909">
    <property type="entry name" value="Dimeric alpha+beta barrel"/>
    <property type="match status" value="1"/>
</dbReference>
<dbReference type="Pfam" id="PF01037">
    <property type="entry name" value="AsnC_trans_reg"/>
    <property type="match status" value="1"/>
</dbReference>
<protein>
    <recommendedName>
        <fullName evidence="1">Transcription regulator AsnC/Lrp ligand binding domain-containing protein</fullName>
    </recommendedName>
</protein>
<dbReference type="RefSeq" id="WP_147371678.1">
    <property type="nucleotide sequence ID" value="NZ_QWLA01000076.1"/>
</dbReference>
<dbReference type="EMBL" id="QWLA01000076">
    <property type="protein sequence ID" value="RIH83478.1"/>
    <property type="molecule type" value="Genomic_DNA"/>
</dbReference>
<dbReference type="OrthoDB" id="34479at2"/>
<evidence type="ECO:0000259" key="1">
    <source>
        <dbReference type="Pfam" id="PF01037"/>
    </source>
</evidence>
<accession>A0A399EHP8</accession>
<sequence length="117" mass="13166">MWDNSIGVELALLHFRERTHKLREEARIERELRQRHSGGSRRAKVKVLAYVFIRAERPSEVVERVRRIKGVLKADALQGSGEAIAVVEGRDLEGLEALVGHIKRLPGVVVVRSKLAA</sequence>
<evidence type="ECO:0000313" key="2">
    <source>
        <dbReference type="EMBL" id="RIH83478.1"/>
    </source>
</evidence>
<organism evidence="2 3">
    <name type="scientific">Calidithermus roseus</name>
    <dbReference type="NCBI Taxonomy" id="1644118"/>
    <lineage>
        <taxon>Bacteria</taxon>
        <taxon>Thermotogati</taxon>
        <taxon>Deinococcota</taxon>
        <taxon>Deinococci</taxon>
        <taxon>Thermales</taxon>
        <taxon>Thermaceae</taxon>
        <taxon>Calidithermus</taxon>
    </lineage>
</organism>
<dbReference type="InterPro" id="IPR019887">
    <property type="entry name" value="Tscrpt_reg_AsnC/Lrp_C"/>
</dbReference>
<feature type="domain" description="Transcription regulator AsnC/Lrp ligand binding" evidence="1">
    <location>
        <begin position="58"/>
        <end position="113"/>
    </location>
</feature>
<proteinExistence type="predicted"/>
<name>A0A399EHP8_9DEIN</name>
<dbReference type="InterPro" id="IPR011008">
    <property type="entry name" value="Dimeric_a/b-barrel"/>
</dbReference>
<comment type="caution">
    <text evidence="2">The sequence shown here is derived from an EMBL/GenBank/DDBJ whole genome shotgun (WGS) entry which is preliminary data.</text>
</comment>
<gene>
    <name evidence="2" type="ORF">Mrose_03028</name>
</gene>
<dbReference type="Proteomes" id="UP000265341">
    <property type="component" value="Unassembled WGS sequence"/>
</dbReference>
<evidence type="ECO:0000313" key="3">
    <source>
        <dbReference type="Proteomes" id="UP000265341"/>
    </source>
</evidence>
<keyword evidence="3" id="KW-1185">Reference proteome</keyword>
<reference evidence="2 3" key="1">
    <citation type="submission" date="2018-08" db="EMBL/GenBank/DDBJ databases">
        <title>Meiothermus roseus NBRC 110900 genome sequencing project.</title>
        <authorList>
            <person name="Da Costa M.S."/>
            <person name="Albuquerque L."/>
            <person name="Raposo P."/>
            <person name="Froufe H.J.C."/>
            <person name="Barroso C.S."/>
            <person name="Egas C."/>
        </authorList>
    </citation>
    <scope>NUCLEOTIDE SEQUENCE [LARGE SCALE GENOMIC DNA]</scope>
    <source>
        <strain evidence="2 3">NBRC 110900</strain>
    </source>
</reference>
<dbReference type="AlphaFoldDB" id="A0A399EHP8"/>